<dbReference type="RefSeq" id="WP_380045158.1">
    <property type="nucleotide sequence ID" value="NZ_JBHLTC010000010.1"/>
</dbReference>
<evidence type="ECO:0000313" key="3">
    <source>
        <dbReference type="EMBL" id="MFC0624196.1"/>
    </source>
</evidence>
<feature type="compositionally biased region" description="Basic and acidic residues" evidence="1">
    <location>
        <begin position="128"/>
        <end position="141"/>
    </location>
</feature>
<dbReference type="EMBL" id="JBHLTC010000010">
    <property type="protein sequence ID" value="MFC0624196.1"/>
    <property type="molecule type" value="Genomic_DNA"/>
</dbReference>
<sequence>MKPGSGLVTVLAAVTAGLVLALIWWRAKREGRDEFWTRVERAGWVAAIFFGASTLIASVIEPEPDTRQSPAPTVATSTPTPFHTDAFHTGAIDSGPSHADAVHSGAFQRCHADFSAAHQHPATGGHPCADRVEARAGSRGP</sequence>
<evidence type="ECO:0000256" key="2">
    <source>
        <dbReference type="SAM" id="Phobius"/>
    </source>
</evidence>
<gene>
    <name evidence="3" type="ORF">ACFFGN_08985</name>
</gene>
<feature type="region of interest" description="Disordered" evidence="1">
    <location>
        <begin position="63"/>
        <end position="99"/>
    </location>
</feature>
<keyword evidence="2" id="KW-0472">Membrane</keyword>
<keyword evidence="4" id="KW-1185">Reference proteome</keyword>
<accession>A0ABV6QHS6</accession>
<feature type="region of interest" description="Disordered" evidence="1">
    <location>
        <begin position="118"/>
        <end position="141"/>
    </location>
</feature>
<protein>
    <submittedName>
        <fullName evidence="3">Uncharacterized protein</fullName>
    </submittedName>
</protein>
<evidence type="ECO:0000256" key="1">
    <source>
        <dbReference type="SAM" id="MobiDB-lite"/>
    </source>
</evidence>
<dbReference type="Proteomes" id="UP001589890">
    <property type="component" value="Unassembled WGS sequence"/>
</dbReference>
<comment type="caution">
    <text evidence="3">The sequence shown here is derived from an EMBL/GenBank/DDBJ whole genome shotgun (WGS) entry which is preliminary data.</text>
</comment>
<name>A0ABV6QHS6_9ACTN</name>
<keyword evidence="2" id="KW-0812">Transmembrane</keyword>
<proteinExistence type="predicted"/>
<feature type="transmembrane region" description="Helical" evidence="2">
    <location>
        <begin position="39"/>
        <end position="60"/>
    </location>
</feature>
<feature type="transmembrane region" description="Helical" evidence="2">
    <location>
        <begin position="6"/>
        <end position="27"/>
    </location>
</feature>
<organism evidence="3 4">
    <name type="scientific">Kribbella deserti</name>
    <dbReference type="NCBI Taxonomy" id="1926257"/>
    <lineage>
        <taxon>Bacteria</taxon>
        <taxon>Bacillati</taxon>
        <taxon>Actinomycetota</taxon>
        <taxon>Actinomycetes</taxon>
        <taxon>Propionibacteriales</taxon>
        <taxon>Kribbellaceae</taxon>
        <taxon>Kribbella</taxon>
    </lineage>
</organism>
<reference evidence="3 4" key="1">
    <citation type="submission" date="2024-09" db="EMBL/GenBank/DDBJ databases">
        <authorList>
            <person name="Sun Q."/>
            <person name="Mori K."/>
        </authorList>
    </citation>
    <scope>NUCLEOTIDE SEQUENCE [LARGE SCALE GENOMIC DNA]</scope>
    <source>
        <strain evidence="3 4">CGMCC 1.15906</strain>
    </source>
</reference>
<evidence type="ECO:0000313" key="4">
    <source>
        <dbReference type="Proteomes" id="UP001589890"/>
    </source>
</evidence>
<keyword evidence="2" id="KW-1133">Transmembrane helix</keyword>
<feature type="compositionally biased region" description="Low complexity" evidence="1">
    <location>
        <begin position="69"/>
        <end position="81"/>
    </location>
</feature>